<comment type="caution">
    <text evidence="2">The sequence shown here is derived from an EMBL/GenBank/DDBJ whole genome shotgun (WGS) entry which is preliminary data.</text>
</comment>
<dbReference type="Proteomes" id="UP000289738">
    <property type="component" value="Chromosome A03"/>
</dbReference>
<evidence type="ECO:0000256" key="1">
    <source>
        <dbReference type="SAM" id="MobiDB-lite"/>
    </source>
</evidence>
<sequence length="63" mass="7076">MFRCSKCNCIGHNHRNCRHGDDHNQMESGDGGGPKDDDDWSSQTNEEGDRSNGSLLDNNKNLR</sequence>
<name>A0A445DYU1_ARAHY</name>
<gene>
    <name evidence="2" type="ORF">Ahy_A03g014875</name>
</gene>
<organism evidence="2 3">
    <name type="scientific">Arachis hypogaea</name>
    <name type="common">Peanut</name>
    <dbReference type="NCBI Taxonomy" id="3818"/>
    <lineage>
        <taxon>Eukaryota</taxon>
        <taxon>Viridiplantae</taxon>
        <taxon>Streptophyta</taxon>
        <taxon>Embryophyta</taxon>
        <taxon>Tracheophyta</taxon>
        <taxon>Spermatophyta</taxon>
        <taxon>Magnoliopsida</taxon>
        <taxon>eudicotyledons</taxon>
        <taxon>Gunneridae</taxon>
        <taxon>Pentapetalae</taxon>
        <taxon>rosids</taxon>
        <taxon>fabids</taxon>
        <taxon>Fabales</taxon>
        <taxon>Fabaceae</taxon>
        <taxon>Papilionoideae</taxon>
        <taxon>50 kb inversion clade</taxon>
        <taxon>dalbergioids sensu lato</taxon>
        <taxon>Dalbergieae</taxon>
        <taxon>Pterocarpus clade</taxon>
        <taxon>Arachis</taxon>
    </lineage>
</organism>
<reference evidence="2 3" key="1">
    <citation type="submission" date="2019-01" db="EMBL/GenBank/DDBJ databases">
        <title>Sequencing of cultivated peanut Arachis hypogaea provides insights into genome evolution and oil improvement.</title>
        <authorList>
            <person name="Chen X."/>
        </authorList>
    </citation>
    <scope>NUCLEOTIDE SEQUENCE [LARGE SCALE GENOMIC DNA]</scope>
    <source>
        <strain evidence="3">cv. Fuhuasheng</strain>
        <tissue evidence="2">Leaves</tissue>
    </source>
</reference>
<evidence type="ECO:0000313" key="2">
    <source>
        <dbReference type="EMBL" id="RYR68378.1"/>
    </source>
</evidence>
<feature type="compositionally biased region" description="Polar residues" evidence="1">
    <location>
        <begin position="41"/>
        <end position="63"/>
    </location>
</feature>
<dbReference type="EMBL" id="SDMP01000003">
    <property type="protein sequence ID" value="RYR68378.1"/>
    <property type="molecule type" value="Genomic_DNA"/>
</dbReference>
<dbReference type="AlphaFoldDB" id="A0A445DYU1"/>
<protein>
    <submittedName>
        <fullName evidence="2">Uncharacterized protein</fullName>
    </submittedName>
</protein>
<feature type="region of interest" description="Disordered" evidence="1">
    <location>
        <begin position="16"/>
        <end position="63"/>
    </location>
</feature>
<proteinExistence type="predicted"/>
<accession>A0A445DYU1</accession>
<evidence type="ECO:0000313" key="3">
    <source>
        <dbReference type="Proteomes" id="UP000289738"/>
    </source>
</evidence>
<keyword evidence="3" id="KW-1185">Reference proteome</keyword>